<organism evidence="2 3">
    <name type="scientific">Agrobacterium tumefaciens str. Kerr 14</name>
    <dbReference type="NCBI Taxonomy" id="1183424"/>
    <lineage>
        <taxon>Bacteria</taxon>
        <taxon>Pseudomonadati</taxon>
        <taxon>Pseudomonadota</taxon>
        <taxon>Alphaproteobacteria</taxon>
        <taxon>Hyphomicrobiales</taxon>
        <taxon>Rhizobiaceae</taxon>
        <taxon>Rhizobium/Agrobacterium group</taxon>
        <taxon>Agrobacterium</taxon>
        <taxon>Agrobacterium tumefaciens complex</taxon>
    </lineage>
</organism>
<name>A0A1S7QTW8_AGRTU</name>
<dbReference type="Proteomes" id="UP000191897">
    <property type="component" value="Unassembled WGS sequence"/>
</dbReference>
<protein>
    <recommendedName>
        <fullName evidence="4">DUF2497 domain-containing protein</fullName>
    </recommendedName>
</protein>
<gene>
    <name evidence="2" type="ORF">AGR4C_Cc80519</name>
</gene>
<feature type="compositionally biased region" description="Low complexity" evidence="1">
    <location>
        <begin position="176"/>
        <end position="206"/>
    </location>
</feature>
<evidence type="ECO:0000313" key="3">
    <source>
        <dbReference type="Proteomes" id="UP000191897"/>
    </source>
</evidence>
<dbReference type="Pfam" id="PF10691">
    <property type="entry name" value="DUF2497"/>
    <property type="match status" value="1"/>
</dbReference>
<reference evidence="2 3" key="1">
    <citation type="submission" date="2016-01" db="EMBL/GenBank/DDBJ databases">
        <authorList>
            <person name="Oliw E.H."/>
        </authorList>
    </citation>
    <scope>NUCLEOTIDE SEQUENCE [LARGE SCALE GENOMIC DNA]</scope>
    <source>
        <strain evidence="2 3">Kerr 14</strain>
    </source>
</reference>
<accession>A0A1S7QTW8</accession>
<sequence>MFQSIGVTIDFGCRKRDVRIEQVKERFIRCPWDAVRALEEWKPGIDMAQPSVAREPSMEEILASIRRIIESNETGPTGAFSGQLPPVYDDEDEAASEAAFVAEPISPPARVPPAANQAFGARPAQDFSPISEGPMAERQESSAEKTMSLADVAARVRAAADRNAAMGPQAFAAQAQRGAAETGLPAAAAPNVSQPSSVSSSDRAAPQRPTDVRPLMAAVVAAGVNEQPASFAAEDRAAAAAVESAPSAESRFDQLTLRGAIETPLTAERFDIAVLNPVVETPTFDLAELQAKDEADVEGGLSLNLLSAAAGAQIARSFSELAEVFDGVERRSIEDMAAEMLRPMLQDWLEDNLPTLVERLVREEIERVARGSRR</sequence>
<proteinExistence type="predicted"/>
<dbReference type="InterPro" id="IPR019632">
    <property type="entry name" value="DUF2497"/>
</dbReference>
<dbReference type="AlphaFoldDB" id="A0A1S7QTW8"/>
<dbReference type="EMBL" id="FBWC01000017">
    <property type="protein sequence ID" value="CUX41891.1"/>
    <property type="molecule type" value="Genomic_DNA"/>
</dbReference>
<feature type="region of interest" description="Disordered" evidence="1">
    <location>
        <begin position="73"/>
        <end position="95"/>
    </location>
</feature>
<evidence type="ECO:0000313" key="2">
    <source>
        <dbReference type="EMBL" id="CUX41891.1"/>
    </source>
</evidence>
<evidence type="ECO:0008006" key="4">
    <source>
        <dbReference type="Google" id="ProtNLM"/>
    </source>
</evidence>
<evidence type="ECO:0000256" key="1">
    <source>
        <dbReference type="SAM" id="MobiDB-lite"/>
    </source>
</evidence>
<feature type="region of interest" description="Disordered" evidence="1">
    <location>
        <begin position="124"/>
        <end position="148"/>
    </location>
</feature>
<feature type="region of interest" description="Disordered" evidence="1">
    <location>
        <begin position="176"/>
        <end position="209"/>
    </location>
</feature>